<dbReference type="InterPro" id="IPR035931">
    <property type="entry name" value="YlxR-like_sf"/>
</dbReference>
<evidence type="ECO:0000256" key="1">
    <source>
        <dbReference type="SAM" id="MobiDB-lite"/>
    </source>
</evidence>
<evidence type="ECO:0000313" key="3">
    <source>
        <dbReference type="EMBL" id="TQK75443.1"/>
    </source>
</evidence>
<protein>
    <recommendedName>
        <fullName evidence="2">YlxR domain-containing protein</fullName>
    </recommendedName>
</protein>
<keyword evidence="4" id="KW-1185">Reference proteome</keyword>
<gene>
    <name evidence="3" type="ORF">FB389_0069</name>
</gene>
<reference evidence="3 4" key="1">
    <citation type="submission" date="2019-06" db="EMBL/GenBank/DDBJ databases">
        <title>Sequencing the genomes of 1000 actinobacteria strains.</title>
        <authorList>
            <person name="Klenk H.-P."/>
        </authorList>
    </citation>
    <scope>NUCLEOTIDE SEQUENCE [LARGE SCALE GENOMIC DNA]</scope>
    <source>
        <strain evidence="3 4">DSM 10596</strain>
    </source>
</reference>
<dbReference type="AlphaFoldDB" id="A0A542SLD9"/>
<evidence type="ECO:0000313" key="4">
    <source>
        <dbReference type="Proteomes" id="UP000316181"/>
    </source>
</evidence>
<dbReference type="PANTHER" id="PTHR34215:SF1">
    <property type="entry name" value="YLXR DOMAIN-CONTAINING PROTEIN"/>
    <property type="match status" value="1"/>
</dbReference>
<dbReference type="Proteomes" id="UP000316181">
    <property type="component" value="Unassembled WGS sequence"/>
</dbReference>
<dbReference type="OrthoDB" id="5244965at2"/>
<dbReference type="PANTHER" id="PTHR34215">
    <property type="entry name" value="BLL0784 PROTEIN"/>
    <property type="match status" value="1"/>
</dbReference>
<dbReference type="InterPro" id="IPR037465">
    <property type="entry name" value="YlxR"/>
</dbReference>
<comment type="caution">
    <text evidence="3">The sequence shown here is derived from an EMBL/GenBank/DDBJ whole genome shotgun (WGS) entry which is preliminary data.</text>
</comment>
<dbReference type="SUPFAM" id="SSF64376">
    <property type="entry name" value="YlxR-like"/>
    <property type="match status" value="1"/>
</dbReference>
<dbReference type="RefSeq" id="WP_142110853.1">
    <property type="nucleotide sequence ID" value="NZ_BAAATB010000005.1"/>
</dbReference>
<feature type="domain" description="YlxR" evidence="2">
    <location>
        <begin position="18"/>
        <end position="91"/>
    </location>
</feature>
<dbReference type="InterPro" id="IPR007393">
    <property type="entry name" value="YlxR_dom"/>
</dbReference>
<sequence>MPDSGSVGRTRSGRQAIRTCVGCRQRDARDSLIRLVASVGGPDGVVVIDTKKCLPGRGAWVHAACVRRALDRRALGRAFRLRTAPSVSAEVLRKAQEGANRSSIVDMESGLEADGHPMSTQR</sequence>
<dbReference type="EMBL" id="VFNV01000001">
    <property type="protein sequence ID" value="TQK75443.1"/>
    <property type="molecule type" value="Genomic_DNA"/>
</dbReference>
<accession>A0A542SLD9</accession>
<dbReference type="Pfam" id="PF04296">
    <property type="entry name" value="YlxR"/>
    <property type="match status" value="1"/>
</dbReference>
<organism evidence="3 4">
    <name type="scientific">Rarobacter incanus</name>
    <dbReference type="NCBI Taxonomy" id="153494"/>
    <lineage>
        <taxon>Bacteria</taxon>
        <taxon>Bacillati</taxon>
        <taxon>Actinomycetota</taxon>
        <taxon>Actinomycetes</taxon>
        <taxon>Micrococcales</taxon>
        <taxon>Rarobacteraceae</taxon>
        <taxon>Rarobacter</taxon>
    </lineage>
</organism>
<proteinExistence type="predicted"/>
<feature type="region of interest" description="Disordered" evidence="1">
    <location>
        <begin position="98"/>
        <end position="122"/>
    </location>
</feature>
<dbReference type="Gene3D" id="3.30.1230.10">
    <property type="entry name" value="YlxR-like"/>
    <property type="match status" value="1"/>
</dbReference>
<name>A0A542SLD9_9MICO</name>
<evidence type="ECO:0000259" key="2">
    <source>
        <dbReference type="Pfam" id="PF04296"/>
    </source>
</evidence>